<dbReference type="Gene3D" id="1.10.357.60">
    <property type="match status" value="1"/>
</dbReference>
<evidence type="ECO:0000256" key="3">
    <source>
        <dbReference type="ARBA" id="ARBA00022483"/>
    </source>
</evidence>
<evidence type="ECO:0000259" key="5">
    <source>
        <dbReference type="Pfam" id="PF03081"/>
    </source>
</evidence>
<evidence type="ECO:0000313" key="6">
    <source>
        <dbReference type="EMBL" id="CAH2351701.1"/>
    </source>
</evidence>
<keyword evidence="7" id="KW-1185">Reference proteome</keyword>
<gene>
    <name evidence="6" type="ORF">CLIB1423_04S04016</name>
</gene>
<dbReference type="InterPro" id="IPR004140">
    <property type="entry name" value="Exo70"/>
</dbReference>
<dbReference type="Gene3D" id="1.20.1280.170">
    <property type="entry name" value="Exocyst complex component Exo70"/>
    <property type="match status" value="1"/>
</dbReference>
<dbReference type="PANTHER" id="PTHR12542">
    <property type="entry name" value="EXOCYST COMPLEX PROTEIN EXO70"/>
    <property type="match status" value="1"/>
</dbReference>
<reference evidence="6" key="1">
    <citation type="submission" date="2022-03" db="EMBL/GenBank/DDBJ databases">
        <authorList>
            <person name="Legras J.-L."/>
            <person name="Devillers H."/>
            <person name="Grondin C."/>
        </authorList>
    </citation>
    <scope>NUCLEOTIDE SEQUENCE</scope>
    <source>
        <strain evidence="6">CLIB 1423</strain>
    </source>
</reference>
<dbReference type="OrthoDB" id="1922221at2759"/>
<dbReference type="InterPro" id="IPR016159">
    <property type="entry name" value="Cullin_repeat-like_dom_sf"/>
</dbReference>
<keyword evidence="2 4" id="KW-0813">Transport</keyword>
<sequence>MSFNFDIDEADVAVLTQNLTKSKELFSSISKSLNKISTKSGTASKKIKPVLKQVNRLNESKTDIESGLNLVAEVQQYASQAAQFESILNSPIEQNGLKKYLSTLIQSKKLLKEMKSNVGGFKGVLVNFQNSIEKSEYSLVTYFRRNLLKDGDVNLAKYVKPNQDAIGPGGQQAPGTAGAPLAPAQISTVKLKEIAFTFDYFHNLNPDDKSLDQAYIQQRSSYLVQAIGSIENITTPASKTNKQIPYERGSNGINIYSKILCRLIEQESQQLNEINEKLGREKIDVNSYLFDILGKTLNEVYSSQILKIMKYVEAHMQTDSLLALETVVCVKEVEMTVFKVITATGITTNFKQFLGSYFNLKKLCQTIFFDLLKFIESKITALEKLPNDNGVSEVTVDLMSRIRKVSDFRESCLEIVSTMKLGSWMMQTPKPKSMSVFSSVLPNAEVQDEHDASFLLSSYFSDCIDSILINLEIITKSGELRIAKKSVQGYFLITNLTLVEQIINRSSELYKSLGSIGLERLSKLKKRFLVLFLDDWNYASYIIIRDMTTITATHAATTSTNSSGNAVAAAAAPSSSGSLNNKEKEQIKELFKTFNESFEDAVSNYKNFNITDQNLRAYLTNEIKKLIMNTYFKLYDKYGTVDFTKNKSKYVKYDKKSFEDVLNNTL</sequence>
<keyword evidence="4" id="KW-0653">Protein transport</keyword>
<dbReference type="GO" id="GO:0006887">
    <property type="term" value="P:exocytosis"/>
    <property type="evidence" value="ECO:0007669"/>
    <property type="project" value="UniProtKB-KW"/>
</dbReference>
<keyword evidence="3 4" id="KW-0268">Exocytosis</keyword>
<evidence type="ECO:0000256" key="1">
    <source>
        <dbReference type="ARBA" id="ARBA00006756"/>
    </source>
</evidence>
<dbReference type="Pfam" id="PF03081">
    <property type="entry name" value="Exo70_C"/>
    <property type="match status" value="1"/>
</dbReference>
<dbReference type="GO" id="GO:0015031">
    <property type="term" value="P:protein transport"/>
    <property type="evidence" value="ECO:0007669"/>
    <property type="project" value="UniProtKB-KW"/>
</dbReference>
<dbReference type="GO" id="GO:0005546">
    <property type="term" value="F:phosphatidylinositol-4,5-bisphosphate binding"/>
    <property type="evidence" value="ECO:0007669"/>
    <property type="project" value="InterPro"/>
</dbReference>
<dbReference type="Gene3D" id="1.20.1310.30">
    <property type="match status" value="1"/>
</dbReference>
<dbReference type="Gene3D" id="1.20.58.1150">
    <property type="match status" value="1"/>
</dbReference>
<comment type="function">
    <text evidence="4">Involved in the secretory pathway as part of the exocyst complex which tethers secretory vesicles to the sites of exocytosis. Also plays a role in the assembly of the exocyst.</text>
</comment>
<comment type="caution">
    <text evidence="6">The sequence shown here is derived from an EMBL/GenBank/DDBJ whole genome shotgun (WGS) entry which is preliminary data.</text>
</comment>
<comment type="similarity">
    <text evidence="1 4">Belongs to the EXO70 family.</text>
</comment>
<dbReference type="InterPro" id="IPR046364">
    <property type="entry name" value="Exo70_C"/>
</dbReference>
<dbReference type="GO" id="GO:0000145">
    <property type="term" value="C:exocyst"/>
    <property type="evidence" value="ECO:0007669"/>
    <property type="project" value="InterPro"/>
</dbReference>
<evidence type="ECO:0000256" key="2">
    <source>
        <dbReference type="ARBA" id="ARBA00022448"/>
    </source>
</evidence>
<dbReference type="Pfam" id="PF20669">
    <property type="entry name" value="Exo70_N"/>
    <property type="match status" value="1"/>
</dbReference>
<protein>
    <recommendedName>
        <fullName evidence="4">Exocyst complex protein EXO70</fullName>
    </recommendedName>
</protein>
<feature type="domain" description="Exocyst complex subunit Exo70 C-terminal" evidence="5">
    <location>
        <begin position="250"/>
        <end position="663"/>
    </location>
</feature>
<dbReference type="SUPFAM" id="SSF74788">
    <property type="entry name" value="Cullin repeat-like"/>
    <property type="match status" value="1"/>
</dbReference>
<comment type="subcellular location">
    <subcellularLocation>
        <location evidence="4">Bud</location>
    </subcellularLocation>
    <subcellularLocation>
        <location evidence="4">Bud neck</location>
    </subcellularLocation>
</comment>
<dbReference type="PANTHER" id="PTHR12542:SF41">
    <property type="entry name" value="EXOCYST COMPLEX COMPONENT 7"/>
    <property type="match status" value="1"/>
</dbReference>
<dbReference type="AlphaFoldDB" id="A0A9P0QMY6"/>
<evidence type="ECO:0000313" key="7">
    <source>
        <dbReference type="Proteomes" id="UP000837801"/>
    </source>
</evidence>
<organism evidence="6 7">
    <name type="scientific">[Candida] railenensis</name>
    <dbReference type="NCBI Taxonomy" id="45579"/>
    <lineage>
        <taxon>Eukaryota</taxon>
        <taxon>Fungi</taxon>
        <taxon>Dikarya</taxon>
        <taxon>Ascomycota</taxon>
        <taxon>Saccharomycotina</taxon>
        <taxon>Pichiomycetes</taxon>
        <taxon>Debaryomycetaceae</taxon>
        <taxon>Kurtzmaniella</taxon>
    </lineage>
</organism>
<dbReference type="EMBL" id="CAKXYY010000004">
    <property type="protein sequence ID" value="CAH2351701.1"/>
    <property type="molecule type" value="Genomic_DNA"/>
</dbReference>
<name>A0A9P0QMY6_9ASCO</name>
<evidence type="ECO:0000256" key="4">
    <source>
        <dbReference type="RuleBase" id="RU365026"/>
    </source>
</evidence>
<dbReference type="Proteomes" id="UP000837801">
    <property type="component" value="Unassembled WGS sequence"/>
</dbReference>
<accession>A0A9P0QMY6</accession>
<proteinExistence type="inferred from homology"/>
<dbReference type="GO" id="GO:0005935">
    <property type="term" value="C:cellular bud neck"/>
    <property type="evidence" value="ECO:0007669"/>
    <property type="project" value="UniProtKB-SubCell"/>
</dbReference>